<evidence type="ECO:0000256" key="1">
    <source>
        <dbReference type="ARBA" id="ARBA00004141"/>
    </source>
</evidence>
<keyword evidence="5 6" id="KW-0472">Membrane</keyword>
<dbReference type="Proteomes" id="UP000266841">
    <property type="component" value="Unassembled WGS sequence"/>
</dbReference>
<organism evidence="7 8">
    <name type="scientific">Thalassiosira oceanica</name>
    <name type="common">Marine diatom</name>
    <dbReference type="NCBI Taxonomy" id="159749"/>
    <lineage>
        <taxon>Eukaryota</taxon>
        <taxon>Sar</taxon>
        <taxon>Stramenopiles</taxon>
        <taxon>Ochrophyta</taxon>
        <taxon>Bacillariophyta</taxon>
        <taxon>Coscinodiscophyceae</taxon>
        <taxon>Thalassiosirophycidae</taxon>
        <taxon>Thalassiosirales</taxon>
        <taxon>Thalassiosiraceae</taxon>
        <taxon>Thalassiosira</taxon>
    </lineage>
</organism>
<comment type="similarity">
    <text evidence="2">Belongs to the major facilitator superfamily. Nitrate/nitrite porter (TC 2.A.1.8) family.</text>
</comment>
<comment type="subcellular location">
    <subcellularLocation>
        <location evidence="1">Membrane</location>
        <topology evidence="1">Multi-pass membrane protein</topology>
    </subcellularLocation>
</comment>
<accession>K0TR40</accession>
<dbReference type="AlphaFoldDB" id="K0TR40"/>
<evidence type="ECO:0000256" key="5">
    <source>
        <dbReference type="ARBA" id="ARBA00023136"/>
    </source>
</evidence>
<evidence type="ECO:0008006" key="9">
    <source>
        <dbReference type="Google" id="ProtNLM"/>
    </source>
</evidence>
<evidence type="ECO:0000256" key="6">
    <source>
        <dbReference type="SAM" id="Phobius"/>
    </source>
</evidence>
<feature type="transmembrane region" description="Helical" evidence="6">
    <location>
        <begin position="242"/>
        <end position="262"/>
    </location>
</feature>
<dbReference type="OrthoDB" id="434240at2759"/>
<dbReference type="eggNOG" id="ENOG502QPIC">
    <property type="taxonomic scope" value="Eukaryota"/>
</dbReference>
<proteinExistence type="inferred from homology"/>
<name>K0TR40_THAOC</name>
<dbReference type="SUPFAM" id="SSF103473">
    <property type="entry name" value="MFS general substrate transporter"/>
    <property type="match status" value="1"/>
</dbReference>
<dbReference type="EMBL" id="AGNL01001269">
    <property type="protein sequence ID" value="EJK77132.1"/>
    <property type="molecule type" value="Genomic_DNA"/>
</dbReference>
<evidence type="ECO:0000256" key="3">
    <source>
        <dbReference type="ARBA" id="ARBA00022692"/>
    </source>
</evidence>
<dbReference type="Pfam" id="PF07690">
    <property type="entry name" value="MFS_1"/>
    <property type="match status" value="1"/>
</dbReference>
<keyword evidence="4 6" id="KW-1133">Transmembrane helix</keyword>
<gene>
    <name evidence="7" type="ORF">THAOC_01056</name>
</gene>
<dbReference type="InterPro" id="IPR011701">
    <property type="entry name" value="MFS"/>
</dbReference>
<reference evidence="7 8" key="1">
    <citation type="journal article" date="2012" name="Genome Biol.">
        <title>Genome and low-iron response of an oceanic diatom adapted to chronic iron limitation.</title>
        <authorList>
            <person name="Lommer M."/>
            <person name="Specht M."/>
            <person name="Roy A.S."/>
            <person name="Kraemer L."/>
            <person name="Andreson R."/>
            <person name="Gutowska M.A."/>
            <person name="Wolf J."/>
            <person name="Bergner S.V."/>
            <person name="Schilhabel M.B."/>
            <person name="Klostermeier U.C."/>
            <person name="Beiko R.G."/>
            <person name="Rosenstiel P."/>
            <person name="Hippler M."/>
            <person name="Laroche J."/>
        </authorList>
    </citation>
    <scope>NUCLEOTIDE SEQUENCE [LARGE SCALE GENOMIC DNA]</scope>
    <source>
        <strain evidence="7 8">CCMP1005</strain>
    </source>
</reference>
<dbReference type="GO" id="GO:0016020">
    <property type="term" value="C:membrane"/>
    <property type="evidence" value="ECO:0007669"/>
    <property type="project" value="UniProtKB-SubCell"/>
</dbReference>
<dbReference type="PANTHER" id="PTHR23515">
    <property type="entry name" value="HIGH-AFFINITY NITRATE TRANSPORTER 2.3"/>
    <property type="match status" value="1"/>
</dbReference>
<dbReference type="InterPro" id="IPR044772">
    <property type="entry name" value="NO3_transporter"/>
</dbReference>
<keyword evidence="3 6" id="KW-0812">Transmembrane</keyword>
<evidence type="ECO:0000313" key="8">
    <source>
        <dbReference type="Proteomes" id="UP000266841"/>
    </source>
</evidence>
<protein>
    <recommendedName>
        <fullName evidence="9">Major facilitator superfamily (MFS) profile domain-containing protein</fullName>
    </recommendedName>
</protein>
<dbReference type="Gene3D" id="1.20.1250.20">
    <property type="entry name" value="MFS general substrate transporter like domains"/>
    <property type="match status" value="1"/>
</dbReference>
<dbReference type="InterPro" id="IPR036259">
    <property type="entry name" value="MFS_trans_sf"/>
</dbReference>
<evidence type="ECO:0000256" key="4">
    <source>
        <dbReference type="ARBA" id="ARBA00022989"/>
    </source>
</evidence>
<sequence>MSTEVASGAVSDVSVSCDGWPRAETLSIRRVGRDDRRRPFDADSVLGHRPPAAIALDADGACDVCNGGVKHHSRCMALTLLILSFQPAEIKKYSTYHVNVDPDQDDKATEIKLLSFKRPHMRAFHCSWMGFFTVRLFHMVRHRASPAGDQKYPWSDQAAGLDVEYLLSCRNDRSCKQLVMVHRLPNFRLTSPFLFTTQIIYRRFINGPMCDKYGARLLMGVLLMAASIPCACTGLVNSSVQLSVLRFFIGLGGSTFVCCQFWTSRMFTKEVAGTANALVGGWGNLGGGV</sequence>
<evidence type="ECO:0000313" key="7">
    <source>
        <dbReference type="EMBL" id="EJK77132.1"/>
    </source>
</evidence>
<comment type="caution">
    <text evidence="7">The sequence shown here is derived from an EMBL/GenBank/DDBJ whole genome shotgun (WGS) entry which is preliminary data.</text>
</comment>
<evidence type="ECO:0000256" key="2">
    <source>
        <dbReference type="ARBA" id="ARBA00008432"/>
    </source>
</evidence>
<dbReference type="GO" id="GO:0015112">
    <property type="term" value="F:nitrate transmembrane transporter activity"/>
    <property type="evidence" value="ECO:0007669"/>
    <property type="project" value="InterPro"/>
</dbReference>
<feature type="transmembrane region" description="Helical" evidence="6">
    <location>
        <begin position="217"/>
        <end position="236"/>
    </location>
</feature>
<keyword evidence="8" id="KW-1185">Reference proteome</keyword>